<dbReference type="GO" id="GO:0004322">
    <property type="term" value="F:ferroxidase activity"/>
    <property type="evidence" value="ECO:0007669"/>
    <property type="project" value="TreeGrafter"/>
</dbReference>
<evidence type="ECO:0000256" key="1">
    <source>
        <dbReference type="ARBA" id="ARBA00022434"/>
    </source>
</evidence>
<accession>A0A0A5HM76</accession>
<dbReference type="AlphaFoldDB" id="A0A0A5HM76"/>
<sequence>MHFMFKKEAQGNCTYVSKIYSGVNEMEQKIQELIDGLNEDLAHEYAASIMYTYNAAVVEGLYYQILKPFFQGEIADEQGHALYLAEKIKTLGGTPTTTPAEVKQLTDVKDMLEEAKRNEEATIERYEKRKQQAEELGFTELVVKLDDMIADETSHMEEMKRLLADPRLQ</sequence>
<keyword evidence="3" id="KW-0175">Coiled coil</keyword>
<keyword evidence="2" id="KW-0408">Iron</keyword>
<reference evidence="5 6" key="1">
    <citation type="submission" date="2013-08" db="EMBL/GenBank/DDBJ databases">
        <authorList>
            <person name="Huang J."/>
            <person name="Wang G."/>
        </authorList>
    </citation>
    <scope>NUCLEOTIDE SEQUENCE [LARGE SCALE GENOMIC DNA]</scope>
    <source>
        <strain evidence="5 6">JSM 072002</strain>
    </source>
</reference>
<dbReference type="Pfam" id="PF00210">
    <property type="entry name" value="Ferritin"/>
    <property type="match status" value="1"/>
</dbReference>
<dbReference type="GO" id="GO:0008199">
    <property type="term" value="F:ferric iron binding"/>
    <property type="evidence" value="ECO:0007669"/>
    <property type="project" value="InterPro"/>
</dbReference>
<dbReference type="EMBL" id="AVPG01000032">
    <property type="protein sequence ID" value="KGX84732.1"/>
    <property type="molecule type" value="Genomic_DNA"/>
</dbReference>
<dbReference type="SUPFAM" id="SSF47240">
    <property type="entry name" value="Ferritin-like"/>
    <property type="match status" value="1"/>
</dbReference>
<dbReference type="InterPro" id="IPR012347">
    <property type="entry name" value="Ferritin-like"/>
</dbReference>
<dbReference type="PANTHER" id="PTHR30295">
    <property type="entry name" value="BACTERIOFERRITIN"/>
    <property type="match status" value="1"/>
</dbReference>
<dbReference type="PANTHER" id="PTHR30295:SF0">
    <property type="entry name" value="BACTERIOFERRITIN"/>
    <property type="match status" value="1"/>
</dbReference>
<name>A0A0A5HM76_9BACI</name>
<dbReference type="InterPro" id="IPR009040">
    <property type="entry name" value="Ferritin-like_diiron"/>
</dbReference>
<dbReference type="GO" id="GO:0020037">
    <property type="term" value="F:heme binding"/>
    <property type="evidence" value="ECO:0007669"/>
    <property type="project" value="TreeGrafter"/>
</dbReference>
<evidence type="ECO:0000259" key="4">
    <source>
        <dbReference type="PROSITE" id="PS50905"/>
    </source>
</evidence>
<dbReference type="InterPro" id="IPR009078">
    <property type="entry name" value="Ferritin-like_SF"/>
</dbReference>
<dbReference type="PROSITE" id="PS50905">
    <property type="entry name" value="FERRITIN_LIKE"/>
    <property type="match status" value="1"/>
</dbReference>
<dbReference type="Proteomes" id="UP000030401">
    <property type="component" value="Unassembled WGS sequence"/>
</dbReference>
<feature type="coiled-coil region" evidence="3">
    <location>
        <begin position="102"/>
        <end position="136"/>
    </location>
</feature>
<protein>
    <submittedName>
        <fullName evidence="5">Bacterioferritin</fullName>
    </submittedName>
</protein>
<organism evidence="5 6">
    <name type="scientific">Pontibacillus litoralis JSM 072002</name>
    <dbReference type="NCBI Taxonomy" id="1385512"/>
    <lineage>
        <taxon>Bacteria</taxon>
        <taxon>Bacillati</taxon>
        <taxon>Bacillota</taxon>
        <taxon>Bacilli</taxon>
        <taxon>Bacillales</taxon>
        <taxon>Bacillaceae</taxon>
        <taxon>Pontibacillus</taxon>
    </lineage>
</organism>
<evidence type="ECO:0000256" key="2">
    <source>
        <dbReference type="ARBA" id="ARBA00023004"/>
    </source>
</evidence>
<dbReference type="GO" id="GO:0006879">
    <property type="term" value="P:intracellular iron ion homeostasis"/>
    <property type="evidence" value="ECO:0007669"/>
    <property type="project" value="UniProtKB-KW"/>
</dbReference>
<evidence type="ECO:0000256" key="3">
    <source>
        <dbReference type="SAM" id="Coils"/>
    </source>
</evidence>
<gene>
    <name evidence="5" type="ORF">N784_12015</name>
</gene>
<dbReference type="InterPro" id="IPR008331">
    <property type="entry name" value="Ferritin_DPS_dom"/>
</dbReference>
<dbReference type="CDD" id="cd00657">
    <property type="entry name" value="Ferritin_like"/>
    <property type="match status" value="1"/>
</dbReference>
<dbReference type="GO" id="GO:0005829">
    <property type="term" value="C:cytosol"/>
    <property type="evidence" value="ECO:0007669"/>
    <property type="project" value="TreeGrafter"/>
</dbReference>
<evidence type="ECO:0000313" key="6">
    <source>
        <dbReference type="Proteomes" id="UP000030401"/>
    </source>
</evidence>
<proteinExistence type="predicted"/>
<keyword evidence="1" id="KW-0409">Iron storage</keyword>
<feature type="domain" description="Ferritin-like diiron" evidence="4">
    <location>
        <begin position="27"/>
        <end position="169"/>
    </location>
</feature>
<comment type="caution">
    <text evidence="5">The sequence shown here is derived from an EMBL/GenBank/DDBJ whole genome shotgun (WGS) entry which is preliminary data.</text>
</comment>
<dbReference type="eggNOG" id="COG1633">
    <property type="taxonomic scope" value="Bacteria"/>
</dbReference>
<dbReference type="Gene3D" id="1.20.1260.10">
    <property type="match status" value="1"/>
</dbReference>
<dbReference type="STRING" id="1385512.N784_12015"/>
<evidence type="ECO:0000313" key="5">
    <source>
        <dbReference type="EMBL" id="KGX84732.1"/>
    </source>
</evidence>
<keyword evidence="6" id="KW-1185">Reference proteome</keyword>